<keyword evidence="3" id="KW-1185">Reference proteome</keyword>
<evidence type="ECO:0000313" key="3">
    <source>
        <dbReference type="Proteomes" id="UP000528457"/>
    </source>
</evidence>
<dbReference type="Pfam" id="PF08238">
    <property type="entry name" value="Sel1"/>
    <property type="match status" value="5"/>
</dbReference>
<dbReference type="Proteomes" id="UP000528457">
    <property type="component" value="Unassembled WGS sequence"/>
</dbReference>
<keyword evidence="1" id="KW-0732">Signal</keyword>
<dbReference type="InterPro" id="IPR052748">
    <property type="entry name" value="ISR_Activator"/>
</dbReference>
<dbReference type="SMART" id="SM00671">
    <property type="entry name" value="SEL1"/>
    <property type="match status" value="5"/>
</dbReference>
<dbReference type="InterPro" id="IPR006597">
    <property type="entry name" value="Sel1-like"/>
</dbReference>
<feature type="chain" id="PRO_5031244990" description="Sel1 repeat family protein" evidence="1">
    <location>
        <begin position="30"/>
        <end position="287"/>
    </location>
</feature>
<dbReference type="EMBL" id="JACHHT010000001">
    <property type="protein sequence ID" value="MBB6521094.1"/>
    <property type="molecule type" value="Genomic_DNA"/>
</dbReference>
<dbReference type="InParanoid" id="A0A7X0JRS2"/>
<dbReference type="AlphaFoldDB" id="A0A7X0JRS2"/>
<sequence length="287" mass="31258">MLAKSTIYKTTGAVALSAFLLLSPMSLLAKSKATDDALKQLESQKFEEAAKALSSSFEAGDGDAAFYLGRMFELGLGTKADIKRAAGLYQLAADKNSALGQNRLALVYIRGEAGVLQDYSQALEILKKAAATGNADAQFNYATMFEKGWGLKPNMKEAVTWFTKAAEQQHIGAQNKLALAYRDGSGIKEDQKQALRWFSEAAAQNNPLALYEMANAFEEGKFRPAKQGTAYMLFNLAAAAGLQQAAARRDNILSKLSTEDVNKYQKLARSWVEQSSKDRLKTLNKGV</sequence>
<accession>A0A7X0JRS2</accession>
<reference evidence="2 3" key="1">
    <citation type="submission" date="2020-08" db="EMBL/GenBank/DDBJ databases">
        <title>Genomic Encyclopedia of Type Strains, Phase IV (KMG-IV): sequencing the most valuable type-strain genomes for metagenomic binning, comparative biology and taxonomic classification.</title>
        <authorList>
            <person name="Goeker M."/>
        </authorList>
    </citation>
    <scope>NUCLEOTIDE SEQUENCE [LARGE SCALE GENOMIC DNA]</scope>
    <source>
        <strain evidence="2 3">DSM 22368</strain>
    </source>
</reference>
<organism evidence="2 3">
    <name type="scientific">Pseudoteredinibacter isoporae</name>
    <dbReference type="NCBI Taxonomy" id="570281"/>
    <lineage>
        <taxon>Bacteria</taxon>
        <taxon>Pseudomonadati</taxon>
        <taxon>Pseudomonadota</taxon>
        <taxon>Gammaproteobacteria</taxon>
        <taxon>Cellvibrionales</taxon>
        <taxon>Cellvibrionaceae</taxon>
        <taxon>Pseudoteredinibacter</taxon>
    </lineage>
</organism>
<dbReference type="RefSeq" id="WP_166849464.1">
    <property type="nucleotide sequence ID" value="NZ_JAAONY010000001.1"/>
</dbReference>
<gene>
    <name evidence="2" type="ORF">HNR48_001372</name>
</gene>
<dbReference type="PANTHER" id="PTHR45011">
    <property type="entry name" value="DAP3-BINDING CELL DEATH ENHANCER 1"/>
    <property type="match status" value="1"/>
</dbReference>
<feature type="signal peptide" evidence="1">
    <location>
        <begin position="1"/>
        <end position="29"/>
    </location>
</feature>
<evidence type="ECO:0000313" key="2">
    <source>
        <dbReference type="EMBL" id="MBB6521094.1"/>
    </source>
</evidence>
<name>A0A7X0JRS2_9GAMM</name>
<evidence type="ECO:0000256" key="1">
    <source>
        <dbReference type="SAM" id="SignalP"/>
    </source>
</evidence>
<evidence type="ECO:0008006" key="4">
    <source>
        <dbReference type="Google" id="ProtNLM"/>
    </source>
</evidence>
<dbReference type="SUPFAM" id="SSF81901">
    <property type="entry name" value="HCP-like"/>
    <property type="match status" value="1"/>
</dbReference>
<dbReference type="Gene3D" id="1.25.40.10">
    <property type="entry name" value="Tetratricopeptide repeat domain"/>
    <property type="match status" value="1"/>
</dbReference>
<comment type="caution">
    <text evidence="2">The sequence shown here is derived from an EMBL/GenBank/DDBJ whole genome shotgun (WGS) entry which is preliminary data.</text>
</comment>
<proteinExistence type="predicted"/>
<dbReference type="PANTHER" id="PTHR45011:SF1">
    <property type="entry name" value="DAP3-BINDING CELL DEATH ENHANCER 1"/>
    <property type="match status" value="1"/>
</dbReference>
<protein>
    <recommendedName>
        <fullName evidence="4">Sel1 repeat family protein</fullName>
    </recommendedName>
</protein>
<dbReference type="InterPro" id="IPR011990">
    <property type="entry name" value="TPR-like_helical_dom_sf"/>
</dbReference>